<evidence type="ECO:0000313" key="1">
    <source>
        <dbReference type="EMBL" id="SPO25648.1"/>
    </source>
</evidence>
<accession>A0A5C3E5F0</accession>
<dbReference type="OrthoDB" id="10403655at2759"/>
<organism evidence="1 2">
    <name type="scientific">Ustilago trichophora</name>
    <dbReference type="NCBI Taxonomy" id="86804"/>
    <lineage>
        <taxon>Eukaryota</taxon>
        <taxon>Fungi</taxon>
        <taxon>Dikarya</taxon>
        <taxon>Basidiomycota</taxon>
        <taxon>Ustilaginomycotina</taxon>
        <taxon>Ustilaginomycetes</taxon>
        <taxon>Ustilaginales</taxon>
        <taxon>Ustilaginaceae</taxon>
        <taxon>Ustilago</taxon>
    </lineage>
</organism>
<name>A0A5C3E5F0_9BASI</name>
<reference evidence="1 2" key="1">
    <citation type="submission" date="2018-03" db="EMBL/GenBank/DDBJ databases">
        <authorList>
            <person name="Guldener U."/>
        </authorList>
    </citation>
    <scope>NUCLEOTIDE SEQUENCE [LARGE SCALE GENOMIC DNA]</scope>
    <source>
        <strain evidence="1 2">NBRC100155</strain>
    </source>
</reference>
<evidence type="ECO:0000313" key="2">
    <source>
        <dbReference type="Proteomes" id="UP000324022"/>
    </source>
</evidence>
<keyword evidence="2" id="KW-1185">Reference proteome</keyword>
<sequence length="131" mass="14185">MSWQFTITNNPALLKASDTNQAVLTNALAQKARNAITSSIGVQNARHYSVDIDLEKGPRYHVSRRRMIQAGQAVAVAFAVNYIGISNRGLDHITPELAPTFQLPGSLGNLTVYVADGDVAQATQTMFNSCH</sequence>
<gene>
    <name evidence="1" type="ORF">UTRI_03013</name>
</gene>
<dbReference type="EMBL" id="OOIN01000012">
    <property type="protein sequence ID" value="SPO25648.1"/>
    <property type="molecule type" value="Genomic_DNA"/>
</dbReference>
<dbReference type="AlphaFoldDB" id="A0A5C3E5F0"/>
<protein>
    <submittedName>
        <fullName evidence="1">Uncharacterized protein</fullName>
    </submittedName>
</protein>
<proteinExistence type="predicted"/>
<dbReference type="Proteomes" id="UP000324022">
    <property type="component" value="Unassembled WGS sequence"/>
</dbReference>